<dbReference type="PANTHER" id="PTHR11635:SF152">
    <property type="entry name" value="CAMP-DEPENDENT PROTEIN KINASE TYPE I REGULATORY SUBUNIT-RELATED"/>
    <property type="match status" value="1"/>
</dbReference>
<proteinExistence type="predicted"/>
<name>A0A3B1CHE8_9ZZZZ</name>
<dbReference type="InterPro" id="IPR018490">
    <property type="entry name" value="cNMP-bd_dom_sf"/>
</dbReference>
<dbReference type="InterPro" id="IPR014710">
    <property type="entry name" value="RmlC-like_jellyroll"/>
</dbReference>
<dbReference type="PANTHER" id="PTHR11635">
    <property type="entry name" value="CAMP-DEPENDENT PROTEIN KINASE REGULATORY CHAIN"/>
    <property type="match status" value="1"/>
</dbReference>
<gene>
    <name evidence="2" type="ORF">MNBD_NITROSPINAE03-751</name>
</gene>
<evidence type="ECO:0000259" key="1">
    <source>
        <dbReference type="PROSITE" id="PS50042"/>
    </source>
</evidence>
<evidence type="ECO:0000313" key="2">
    <source>
        <dbReference type="EMBL" id="VAX24193.1"/>
    </source>
</evidence>
<dbReference type="PROSITE" id="PS50042">
    <property type="entry name" value="CNMP_BINDING_3"/>
    <property type="match status" value="1"/>
</dbReference>
<dbReference type="Pfam" id="PF00027">
    <property type="entry name" value="cNMP_binding"/>
    <property type="match status" value="1"/>
</dbReference>
<accession>A0A3B1CHE8</accession>
<dbReference type="SUPFAM" id="SSF51206">
    <property type="entry name" value="cAMP-binding domain-like"/>
    <property type="match status" value="1"/>
</dbReference>
<dbReference type="CDD" id="cd00038">
    <property type="entry name" value="CAP_ED"/>
    <property type="match status" value="1"/>
</dbReference>
<reference evidence="2" key="1">
    <citation type="submission" date="2018-06" db="EMBL/GenBank/DDBJ databases">
        <authorList>
            <person name="Zhirakovskaya E."/>
        </authorList>
    </citation>
    <scope>NUCLEOTIDE SEQUENCE</scope>
</reference>
<organism evidence="2">
    <name type="scientific">hydrothermal vent metagenome</name>
    <dbReference type="NCBI Taxonomy" id="652676"/>
    <lineage>
        <taxon>unclassified sequences</taxon>
        <taxon>metagenomes</taxon>
        <taxon>ecological metagenomes</taxon>
    </lineage>
</organism>
<dbReference type="SMART" id="SM00100">
    <property type="entry name" value="cNMP"/>
    <property type="match status" value="1"/>
</dbReference>
<sequence length="169" mass="18888">MNLEEGKLSKIELLESAPHFSFLNFGDKNVLVVYMTIEEFPPGDLLIHEGESQDKTHFIFEGKAEVVKASAEGERVPIAKVGRGDIVGEAALQPNLIQSTVVIRALEKTKTLCLPRDAFEEMMVSAPKTAFKLLFDVIRLLRRRLNETSNKFADQVGDIIADDSQQDEQ</sequence>
<dbReference type="InterPro" id="IPR000595">
    <property type="entry name" value="cNMP-bd_dom"/>
</dbReference>
<dbReference type="GO" id="GO:0005829">
    <property type="term" value="C:cytosol"/>
    <property type="evidence" value="ECO:0007669"/>
    <property type="project" value="TreeGrafter"/>
</dbReference>
<dbReference type="Gene3D" id="2.60.120.10">
    <property type="entry name" value="Jelly Rolls"/>
    <property type="match status" value="1"/>
</dbReference>
<dbReference type="InterPro" id="IPR050503">
    <property type="entry name" value="cAMP-dep_PK_reg_su-like"/>
</dbReference>
<feature type="domain" description="Cyclic nucleotide-binding" evidence="1">
    <location>
        <begin position="19"/>
        <end position="123"/>
    </location>
</feature>
<dbReference type="GO" id="GO:0005952">
    <property type="term" value="C:cAMP-dependent protein kinase complex"/>
    <property type="evidence" value="ECO:0007669"/>
    <property type="project" value="InterPro"/>
</dbReference>
<dbReference type="EMBL" id="UOGB01000289">
    <property type="protein sequence ID" value="VAX24193.1"/>
    <property type="molecule type" value="Genomic_DNA"/>
</dbReference>
<dbReference type="AlphaFoldDB" id="A0A3B1CHE8"/>
<protein>
    <recommendedName>
        <fullName evidence="1">Cyclic nucleotide-binding domain-containing protein</fullName>
    </recommendedName>
</protein>